<dbReference type="RefSeq" id="WP_189444316.1">
    <property type="nucleotide sequence ID" value="NZ_BMZI01000004.1"/>
</dbReference>
<evidence type="ECO:0000313" key="2">
    <source>
        <dbReference type="Proteomes" id="UP000646745"/>
    </source>
</evidence>
<accession>A0ABQ3E4K4</accession>
<keyword evidence="2" id="KW-1185">Reference proteome</keyword>
<dbReference type="EMBL" id="BMZI01000004">
    <property type="protein sequence ID" value="GHB19346.1"/>
    <property type="molecule type" value="Genomic_DNA"/>
</dbReference>
<proteinExistence type="predicted"/>
<dbReference type="Proteomes" id="UP000646745">
    <property type="component" value="Unassembled WGS sequence"/>
</dbReference>
<reference evidence="2" key="1">
    <citation type="journal article" date="2019" name="Int. J. Syst. Evol. Microbiol.">
        <title>The Global Catalogue of Microorganisms (GCM) 10K type strain sequencing project: providing services to taxonomists for standard genome sequencing and annotation.</title>
        <authorList>
            <consortium name="The Broad Institute Genomics Platform"/>
            <consortium name="The Broad Institute Genome Sequencing Center for Infectious Disease"/>
            <person name="Wu L."/>
            <person name="Ma J."/>
        </authorList>
    </citation>
    <scope>NUCLEOTIDE SEQUENCE [LARGE SCALE GENOMIC DNA]</scope>
    <source>
        <strain evidence="2">KCTC 32998</strain>
    </source>
</reference>
<evidence type="ECO:0008006" key="3">
    <source>
        <dbReference type="Google" id="ProtNLM"/>
    </source>
</evidence>
<protein>
    <recommendedName>
        <fullName evidence="3">Oxidoreductase</fullName>
    </recommendedName>
</protein>
<sequence>MSRYRLILCAWLGLWFPALGWAQSPPYPADLSLLTLFDTHDRVIDTLTLADLEALPGHQVRGPIPDNDYPESTWYGVSIRALLEHEHLLRPHSMVAAALNDYSETIPDADLTRYDPIIAYRRDGDFIPFGEYGPLIVMYPYGEHPELHTRTYYNRTVWQLSELHLK</sequence>
<organism evidence="1 2">
    <name type="scientific">Salinicola rhizosphaerae</name>
    <dbReference type="NCBI Taxonomy" id="1443141"/>
    <lineage>
        <taxon>Bacteria</taxon>
        <taxon>Pseudomonadati</taxon>
        <taxon>Pseudomonadota</taxon>
        <taxon>Gammaproteobacteria</taxon>
        <taxon>Oceanospirillales</taxon>
        <taxon>Halomonadaceae</taxon>
        <taxon>Salinicola</taxon>
    </lineage>
</organism>
<name>A0ABQ3E4K4_9GAMM</name>
<gene>
    <name evidence="1" type="ORF">GCM10009038_17520</name>
</gene>
<dbReference type="SUPFAM" id="SSF56524">
    <property type="entry name" value="Oxidoreductase molybdopterin-binding domain"/>
    <property type="match status" value="1"/>
</dbReference>
<dbReference type="InterPro" id="IPR036374">
    <property type="entry name" value="OxRdtase_Mopterin-bd_sf"/>
</dbReference>
<comment type="caution">
    <text evidence="1">The sequence shown here is derived from an EMBL/GenBank/DDBJ whole genome shotgun (WGS) entry which is preliminary data.</text>
</comment>
<evidence type="ECO:0000313" key="1">
    <source>
        <dbReference type="EMBL" id="GHB19346.1"/>
    </source>
</evidence>